<dbReference type="EMBL" id="MU069759">
    <property type="protein sequence ID" value="KAF5834405.1"/>
    <property type="molecule type" value="Genomic_DNA"/>
</dbReference>
<name>A0ABQ7GII5_DUNSA</name>
<dbReference type="Proteomes" id="UP000815325">
    <property type="component" value="Unassembled WGS sequence"/>
</dbReference>
<evidence type="ECO:0000256" key="3">
    <source>
        <dbReference type="ARBA" id="ARBA00023284"/>
    </source>
</evidence>
<proteinExistence type="inferred from homology"/>
<accession>A0ABQ7GII5</accession>
<dbReference type="InterPro" id="IPR032801">
    <property type="entry name" value="PXL2A/B/C"/>
</dbReference>
<evidence type="ECO:0000256" key="6">
    <source>
        <dbReference type="ARBA" id="ARBA00032058"/>
    </source>
</evidence>
<protein>
    <recommendedName>
        <fullName evidence="5">Peroxiredoxin-like 2A</fullName>
    </recommendedName>
    <alternativeName>
        <fullName evidence="7">Peroxiredoxin-like 2 activated in M-CSF stimulated monocytes</fullName>
    </alternativeName>
    <alternativeName>
        <fullName evidence="6">Redox-regulatory protein FAM213A</fullName>
    </alternativeName>
</protein>
<gene>
    <name evidence="8" type="ORF">DUNSADRAFT_8960</name>
</gene>
<comment type="subcellular location">
    <subcellularLocation>
        <location evidence="1">Cytoplasm</location>
    </subcellularLocation>
</comment>
<evidence type="ECO:0000313" key="8">
    <source>
        <dbReference type="EMBL" id="KAF5834405.1"/>
    </source>
</evidence>
<dbReference type="Pfam" id="PF13911">
    <property type="entry name" value="AhpC-TSA_2"/>
    <property type="match status" value="1"/>
</dbReference>
<evidence type="ECO:0000256" key="7">
    <source>
        <dbReference type="ARBA" id="ARBA00032129"/>
    </source>
</evidence>
<evidence type="ECO:0000256" key="2">
    <source>
        <dbReference type="ARBA" id="ARBA00022490"/>
    </source>
</evidence>
<dbReference type="PANTHER" id="PTHR28630">
    <property type="match status" value="1"/>
</dbReference>
<keyword evidence="2" id="KW-0963">Cytoplasm</keyword>
<evidence type="ECO:0000256" key="5">
    <source>
        <dbReference type="ARBA" id="ARBA00023849"/>
    </source>
</evidence>
<evidence type="ECO:0000313" key="9">
    <source>
        <dbReference type="Proteomes" id="UP000815325"/>
    </source>
</evidence>
<dbReference type="PANTHER" id="PTHR28630:SF31">
    <property type="entry name" value="PEROXIREDOXIN-LIKE 2A"/>
    <property type="match status" value="1"/>
</dbReference>
<organism evidence="8 9">
    <name type="scientific">Dunaliella salina</name>
    <name type="common">Green alga</name>
    <name type="synonym">Protococcus salinus</name>
    <dbReference type="NCBI Taxonomy" id="3046"/>
    <lineage>
        <taxon>Eukaryota</taxon>
        <taxon>Viridiplantae</taxon>
        <taxon>Chlorophyta</taxon>
        <taxon>core chlorophytes</taxon>
        <taxon>Chlorophyceae</taxon>
        <taxon>CS clade</taxon>
        <taxon>Chlamydomonadales</taxon>
        <taxon>Dunaliellaceae</taxon>
        <taxon>Dunaliella</taxon>
    </lineage>
</organism>
<comment type="similarity">
    <text evidence="4">Belongs to the peroxiredoxin-like PRXL2 family. PRXL2A subfamily.</text>
</comment>
<keyword evidence="9" id="KW-1185">Reference proteome</keyword>
<keyword evidence="3" id="KW-0676">Redox-active center</keyword>
<reference evidence="8" key="1">
    <citation type="submission" date="2017-08" db="EMBL/GenBank/DDBJ databases">
        <authorList>
            <person name="Polle J.E."/>
            <person name="Barry K."/>
            <person name="Cushman J."/>
            <person name="Schmutz J."/>
            <person name="Tran D."/>
            <person name="Hathwaick L.T."/>
            <person name="Yim W.C."/>
            <person name="Jenkins J."/>
            <person name="Mckie-Krisberg Z.M."/>
            <person name="Prochnik S."/>
            <person name="Lindquist E."/>
            <person name="Dockter R.B."/>
            <person name="Adam C."/>
            <person name="Molina H."/>
            <person name="Bunkerborg J."/>
            <person name="Jin E."/>
            <person name="Buchheim M."/>
            <person name="Magnuson J."/>
        </authorList>
    </citation>
    <scope>NUCLEOTIDE SEQUENCE</scope>
    <source>
        <strain evidence="8">CCAP 19/18</strain>
    </source>
</reference>
<comment type="caution">
    <text evidence="8">The sequence shown here is derived from an EMBL/GenBank/DDBJ whole genome shotgun (WGS) entry which is preliminary data.</text>
</comment>
<sequence>MSNASLPRVSYGSPSNSGSFLAVDPISPSMRQGPKGSTSFGPAGPGLNVQEQSTAVLDNVKLWGKESGTFKASALWKSSPVVLVLLRRPGCVLCRYQARELWLGLKNQLEKLGVRMVCIVHEWIDREVEAFTPYWPGETYFDKEKDFFKFIGNGKLLTASPWSLLNPFSSTWGHIAKAKKSVKQHNLVGNGLIKGGVVIIKKGGNFTYIHIEKELGLPAPLHEVMQGAERAVHEQ</sequence>
<evidence type="ECO:0000256" key="4">
    <source>
        <dbReference type="ARBA" id="ARBA00023787"/>
    </source>
</evidence>
<evidence type="ECO:0000256" key="1">
    <source>
        <dbReference type="ARBA" id="ARBA00004496"/>
    </source>
</evidence>